<dbReference type="PANTHER" id="PTHR33495">
    <property type="entry name" value="ANTI-SIGMA FACTOR ANTAGONIST TM_1081-RELATED-RELATED"/>
    <property type="match status" value="1"/>
</dbReference>
<dbReference type="CDD" id="cd07043">
    <property type="entry name" value="STAS_anti-anti-sigma_factors"/>
    <property type="match status" value="1"/>
</dbReference>
<dbReference type="InterPro" id="IPR002645">
    <property type="entry name" value="STAS_dom"/>
</dbReference>
<evidence type="ECO:0000313" key="5">
    <source>
        <dbReference type="Proteomes" id="UP000636960"/>
    </source>
</evidence>
<dbReference type="SUPFAM" id="SSF52091">
    <property type="entry name" value="SpoIIaa-like"/>
    <property type="match status" value="1"/>
</dbReference>
<organism evidence="4 5">
    <name type="scientific">Paractinoplanes rishiriensis</name>
    <dbReference type="NCBI Taxonomy" id="1050105"/>
    <lineage>
        <taxon>Bacteria</taxon>
        <taxon>Bacillati</taxon>
        <taxon>Actinomycetota</taxon>
        <taxon>Actinomycetes</taxon>
        <taxon>Micromonosporales</taxon>
        <taxon>Micromonosporaceae</taxon>
        <taxon>Paractinoplanes</taxon>
    </lineage>
</organism>
<dbReference type="Gene3D" id="3.30.750.24">
    <property type="entry name" value="STAS domain"/>
    <property type="match status" value="1"/>
</dbReference>
<evidence type="ECO:0000256" key="2">
    <source>
        <dbReference type="RuleBase" id="RU003749"/>
    </source>
</evidence>
<dbReference type="PANTHER" id="PTHR33495:SF2">
    <property type="entry name" value="ANTI-SIGMA FACTOR ANTAGONIST TM_1081-RELATED"/>
    <property type="match status" value="1"/>
</dbReference>
<dbReference type="Proteomes" id="UP000636960">
    <property type="component" value="Unassembled WGS sequence"/>
</dbReference>
<comment type="caution">
    <text evidence="4">The sequence shown here is derived from an EMBL/GenBank/DDBJ whole genome shotgun (WGS) entry which is preliminary data.</text>
</comment>
<reference evidence="4" key="1">
    <citation type="submission" date="2021-01" db="EMBL/GenBank/DDBJ databases">
        <title>Whole genome shotgun sequence of Actinoplanes rishiriensis NBRC 108556.</title>
        <authorList>
            <person name="Komaki H."/>
            <person name="Tamura T."/>
        </authorList>
    </citation>
    <scope>NUCLEOTIDE SEQUENCE</scope>
    <source>
        <strain evidence="4">NBRC 108556</strain>
    </source>
</reference>
<sequence length="131" mass="13884">MEGTYLTGGDLEAVQVVTPAHQAAPVVELHGDIDREVAEPLWDGVSAGSERGCDVLVDLADVSLIDRAALTMLVRAHHLADRRGCRVCLVAPSAAVRRTLAATGLNAVFPVFGDRRQALRGLPSPSPAPRR</sequence>
<dbReference type="InterPro" id="IPR036513">
    <property type="entry name" value="STAS_dom_sf"/>
</dbReference>
<dbReference type="InterPro" id="IPR003658">
    <property type="entry name" value="Anti-sigma_ant"/>
</dbReference>
<dbReference type="GO" id="GO:0043856">
    <property type="term" value="F:anti-sigma factor antagonist activity"/>
    <property type="evidence" value="ECO:0007669"/>
    <property type="project" value="InterPro"/>
</dbReference>
<dbReference type="NCBIfam" id="TIGR00377">
    <property type="entry name" value="ant_ant_sig"/>
    <property type="match status" value="1"/>
</dbReference>
<proteinExistence type="inferred from homology"/>
<gene>
    <name evidence="4" type="ORF">Ari01nite_87100</name>
</gene>
<evidence type="ECO:0000256" key="1">
    <source>
        <dbReference type="ARBA" id="ARBA00009013"/>
    </source>
</evidence>
<dbReference type="EMBL" id="BOMV01000100">
    <property type="protein sequence ID" value="GIF01246.1"/>
    <property type="molecule type" value="Genomic_DNA"/>
</dbReference>
<accession>A0A919K9D8</accession>
<dbReference type="Pfam" id="PF01740">
    <property type="entry name" value="STAS"/>
    <property type="match status" value="1"/>
</dbReference>
<dbReference type="PROSITE" id="PS50801">
    <property type="entry name" value="STAS"/>
    <property type="match status" value="1"/>
</dbReference>
<dbReference type="AlphaFoldDB" id="A0A919K9D8"/>
<name>A0A919K9D8_9ACTN</name>
<feature type="domain" description="STAS" evidence="3">
    <location>
        <begin position="26"/>
        <end position="122"/>
    </location>
</feature>
<evidence type="ECO:0000313" key="4">
    <source>
        <dbReference type="EMBL" id="GIF01246.1"/>
    </source>
</evidence>
<comment type="similarity">
    <text evidence="1 2">Belongs to the anti-sigma-factor antagonist family.</text>
</comment>
<keyword evidence="5" id="KW-1185">Reference proteome</keyword>
<protein>
    <recommendedName>
        <fullName evidence="2">Anti-sigma factor antagonist</fullName>
    </recommendedName>
</protein>
<evidence type="ECO:0000259" key="3">
    <source>
        <dbReference type="PROSITE" id="PS50801"/>
    </source>
</evidence>
<dbReference type="RefSeq" id="WP_203789834.1">
    <property type="nucleotide sequence ID" value="NZ_BOMV01000100.1"/>
</dbReference>